<evidence type="ECO:0000313" key="2">
    <source>
        <dbReference type="EMBL" id="WEW61179.1"/>
    </source>
</evidence>
<evidence type="ECO:0000313" key="3">
    <source>
        <dbReference type="Proteomes" id="UP001219355"/>
    </source>
</evidence>
<proteinExistence type="predicted"/>
<name>A0AAF0DLU5_9EURO</name>
<feature type="region of interest" description="Disordered" evidence="1">
    <location>
        <begin position="150"/>
        <end position="189"/>
    </location>
</feature>
<reference evidence="2" key="1">
    <citation type="submission" date="2023-03" db="EMBL/GenBank/DDBJ databases">
        <title>Emydomyces testavorans Genome Sequence.</title>
        <authorList>
            <person name="Hoyer L."/>
        </authorList>
    </citation>
    <scope>NUCLEOTIDE SEQUENCE</scope>
    <source>
        <strain evidence="2">16-2883</strain>
    </source>
</reference>
<accession>A0AAF0DLU5</accession>
<feature type="compositionally biased region" description="Basic residues" evidence="1">
    <location>
        <begin position="1"/>
        <end position="11"/>
    </location>
</feature>
<evidence type="ECO:0000256" key="1">
    <source>
        <dbReference type="SAM" id="MobiDB-lite"/>
    </source>
</evidence>
<gene>
    <name evidence="2" type="ORF">PRK78_006669</name>
</gene>
<feature type="region of interest" description="Disordered" evidence="1">
    <location>
        <begin position="1"/>
        <end position="54"/>
    </location>
</feature>
<dbReference type="Proteomes" id="UP001219355">
    <property type="component" value="Chromosome 4"/>
</dbReference>
<protein>
    <submittedName>
        <fullName evidence="2">Uncharacterized protein</fullName>
    </submittedName>
</protein>
<dbReference type="AlphaFoldDB" id="A0AAF0DLU5"/>
<dbReference type="EMBL" id="CP120630">
    <property type="protein sequence ID" value="WEW61179.1"/>
    <property type="molecule type" value="Genomic_DNA"/>
</dbReference>
<keyword evidence="3" id="KW-1185">Reference proteome</keyword>
<feature type="compositionally biased region" description="Low complexity" evidence="1">
    <location>
        <begin position="168"/>
        <end position="189"/>
    </location>
</feature>
<feature type="region of interest" description="Disordered" evidence="1">
    <location>
        <begin position="95"/>
        <end position="118"/>
    </location>
</feature>
<organism evidence="2 3">
    <name type="scientific">Emydomyces testavorans</name>
    <dbReference type="NCBI Taxonomy" id="2070801"/>
    <lineage>
        <taxon>Eukaryota</taxon>
        <taxon>Fungi</taxon>
        <taxon>Dikarya</taxon>
        <taxon>Ascomycota</taxon>
        <taxon>Pezizomycotina</taxon>
        <taxon>Eurotiomycetes</taxon>
        <taxon>Eurotiomycetidae</taxon>
        <taxon>Onygenales</taxon>
        <taxon>Nannizziopsiaceae</taxon>
        <taxon>Emydomyces</taxon>
    </lineage>
</organism>
<sequence length="215" mass="22543">MPLRQKLKRIFSRPSPSPSKPTSPAKPTTILLAGIKPIKIKPRPTTTDPHGNPLIELYQPHEVLPRSKYRGPFDAQHLRALAEYSIPAATVERPRSVVSESEAEFSPRGTGAPPTRRGSVVAATIGGEGVGGEGCNSTVAAGAAGWTIFNDDGGGEKNGESGDDDGDTTSGDMSGSDLVDRTNGVNTSSSSTLLTLRTVCCTEETKQTGSNAVER</sequence>